<dbReference type="AlphaFoldDB" id="A0A9P6E0W9"/>
<dbReference type="EMBL" id="MU128930">
    <property type="protein sequence ID" value="KAF9517600.1"/>
    <property type="molecule type" value="Genomic_DNA"/>
</dbReference>
<evidence type="ECO:0000313" key="1">
    <source>
        <dbReference type="EMBL" id="KAF9517600.1"/>
    </source>
</evidence>
<name>A0A9P6E0W9_9AGAM</name>
<proteinExistence type="predicted"/>
<evidence type="ECO:0000313" key="2">
    <source>
        <dbReference type="Proteomes" id="UP000886523"/>
    </source>
</evidence>
<dbReference type="Proteomes" id="UP000886523">
    <property type="component" value="Unassembled WGS sequence"/>
</dbReference>
<feature type="non-terminal residue" evidence="1">
    <location>
        <position position="1"/>
    </location>
</feature>
<accession>A0A9P6E0W9</accession>
<gene>
    <name evidence="1" type="ORF">BS47DRAFT_1339129</name>
</gene>
<comment type="caution">
    <text evidence="1">The sequence shown here is derived from an EMBL/GenBank/DDBJ whole genome shotgun (WGS) entry which is preliminary data.</text>
</comment>
<reference evidence="1" key="1">
    <citation type="journal article" date="2020" name="Nat. Commun.">
        <title>Large-scale genome sequencing of mycorrhizal fungi provides insights into the early evolution of symbiotic traits.</title>
        <authorList>
            <person name="Miyauchi S."/>
            <person name="Kiss E."/>
            <person name="Kuo A."/>
            <person name="Drula E."/>
            <person name="Kohler A."/>
            <person name="Sanchez-Garcia M."/>
            <person name="Morin E."/>
            <person name="Andreopoulos B."/>
            <person name="Barry K.W."/>
            <person name="Bonito G."/>
            <person name="Buee M."/>
            <person name="Carver A."/>
            <person name="Chen C."/>
            <person name="Cichocki N."/>
            <person name="Clum A."/>
            <person name="Culley D."/>
            <person name="Crous P.W."/>
            <person name="Fauchery L."/>
            <person name="Girlanda M."/>
            <person name="Hayes R.D."/>
            <person name="Keri Z."/>
            <person name="LaButti K."/>
            <person name="Lipzen A."/>
            <person name="Lombard V."/>
            <person name="Magnuson J."/>
            <person name="Maillard F."/>
            <person name="Murat C."/>
            <person name="Nolan M."/>
            <person name="Ohm R.A."/>
            <person name="Pangilinan J."/>
            <person name="Pereira M.F."/>
            <person name="Perotto S."/>
            <person name="Peter M."/>
            <person name="Pfister S."/>
            <person name="Riley R."/>
            <person name="Sitrit Y."/>
            <person name="Stielow J.B."/>
            <person name="Szollosi G."/>
            <person name="Zifcakova L."/>
            <person name="Stursova M."/>
            <person name="Spatafora J.W."/>
            <person name="Tedersoo L."/>
            <person name="Vaario L.M."/>
            <person name="Yamada A."/>
            <person name="Yan M."/>
            <person name="Wang P."/>
            <person name="Xu J."/>
            <person name="Bruns T."/>
            <person name="Baldrian P."/>
            <person name="Vilgalys R."/>
            <person name="Dunand C."/>
            <person name="Henrissat B."/>
            <person name="Grigoriev I.V."/>
            <person name="Hibbett D."/>
            <person name="Nagy L.G."/>
            <person name="Martin F.M."/>
        </authorList>
    </citation>
    <scope>NUCLEOTIDE SEQUENCE</scope>
    <source>
        <strain evidence="1">UP504</strain>
    </source>
</reference>
<protein>
    <submittedName>
        <fullName evidence="1">Uncharacterized protein</fullName>
    </submittedName>
</protein>
<keyword evidence="2" id="KW-1185">Reference proteome</keyword>
<sequence length="95" mass="10676">ASVTSIEHAQKLFGVADKFDVKRAVELLRAVLTPFLAAERNPLRSWAIAVRYGLEEARGAAAERFRPGTFSDPPKELAYVNALQYFQLLKAYDTY</sequence>
<organism evidence="1 2">
    <name type="scientific">Hydnum rufescens UP504</name>
    <dbReference type="NCBI Taxonomy" id="1448309"/>
    <lineage>
        <taxon>Eukaryota</taxon>
        <taxon>Fungi</taxon>
        <taxon>Dikarya</taxon>
        <taxon>Basidiomycota</taxon>
        <taxon>Agaricomycotina</taxon>
        <taxon>Agaricomycetes</taxon>
        <taxon>Cantharellales</taxon>
        <taxon>Hydnaceae</taxon>
        <taxon>Hydnum</taxon>
    </lineage>
</organism>